<keyword evidence="5" id="KW-0808">Transferase</keyword>
<dbReference type="Pfam" id="PF01590">
    <property type="entry name" value="GAF"/>
    <property type="match status" value="1"/>
</dbReference>
<evidence type="ECO:0000256" key="6">
    <source>
        <dbReference type="ARBA" id="ARBA00022741"/>
    </source>
</evidence>
<dbReference type="RefSeq" id="WP_332079168.1">
    <property type="nucleotide sequence ID" value="NZ_JAZHBM010000003.1"/>
</dbReference>
<organism evidence="10 11">
    <name type="scientific">Luteimonas flava</name>
    <dbReference type="NCBI Taxonomy" id="3115822"/>
    <lineage>
        <taxon>Bacteria</taxon>
        <taxon>Pseudomonadati</taxon>
        <taxon>Pseudomonadota</taxon>
        <taxon>Gammaproteobacteria</taxon>
        <taxon>Lysobacterales</taxon>
        <taxon>Lysobacteraceae</taxon>
        <taxon>Luteimonas</taxon>
    </lineage>
</organism>
<dbReference type="CDD" id="cd00082">
    <property type="entry name" value="HisKA"/>
    <property type="match status" value="1"/>
</dbReference>
<evidence type="ECO:0000256" key="2">
    <source>
        <dbReference type="ARBA" id="ARBA00004651"/>
    </source>
</evidence>
<evidence type="ECO:0000256" key="5">
    <source>
        <dbReference type="ARBA" id="ARBA00022679"/>
    </source>
</evidence>
<gene>
    <name evidence="10" type="ORF">V3391_14565</name>
</gene>
<sequence length="410" mass="44252">MHDSNQAQRDVEAVACIAAVPKILEVITRTTGLRFAAVARVTDDRWTACAVRDEIAFGLQPGGELELRTTICNEIRQHRQPVMFGHASENPQFADHQTPRLYGLESYISVPIHRSSGEFFGTLCAIDPLPSRVESPETLQMMELFAELIGAQLESDERHALSQAALHTALDVAKMRERFINEVSDDLKEPIQALVMDAYLIKTTPGLDAQTRARVADMETNLWRMAALVGGIVDFAYDKLVTGAPLSRTPAATLAGELQRVLTQVVSAYPQRALATHVRIDADVDCDPARLGQLMVNLAINVLRHVASDVTVSLDASTTAGELRLAVEAPGLALPDDALDSVAGPITRRPGMVREPRAWDFFIAGEIARAHSGGISVVPAPGGTRLSFAMPLQALQDVMPVATSNAIAAG</sequence>
<dbReference type="PANTHER" id="PTHR44936">
    <property type="entry name" value="SENSOR PROTEIN CREC"/>
    <property type="match status" value="1"/>
</dbReference>
<dbReference type="InterPro" id="IPR036890">
    <property type="entry name" value="HATPase_C_sf"/>
</dbReference>
<keyword evidence="8" id="KW-0067">ATP-binding</keyword>
<comment type="caution">
    <text evidence="10">The sequence shown here is derived from an EMBL/GenBank/DDBJ whole genome shotgun (WGS) entry which is preliminary data.</text>
</comment>
<dbReference type="SMART" id="SM00065">
    <property type="entry name" value="GAF"/>
    <property type="match status" value="1"/>
</dbReference>
<dbReference type="InterPro" id="IPR029016">
    <property type="entry name" value="GAF-like_dom_sf"/>
</dbReference>
<evidence type="ECO:0000259" key="9">
    <source>
        <dbReference type="PROSITE" id="PS50109"/>
    </source>
</evidence>
<dbReference type="InterPro" id="IPR050980">
    <property type="entry name" value="2C_sensor_his_kinase"/>
</dbReference>
<evidence type="ECO:0000256" key="4">
    <source>
        <dbReference type="ARBA" id="ARBA00022475"/>
    </source>
</evidence>
<dbReference type="EC" id="2.7.13.3" evidence="3"/>
<dbReference type="SUPFAM" id="SSF47384">
    <property type="entry name" value="Homodimeric domain of signal transducing histidine kinase"/>
    <property type="match status" value="1"/>
</dbReference>
<keyword evidence="4" id="KW-1003">Cell membrane</keyword>
<dbReference type="InterPro" id="IPR036097">
    <property type="entry name" value="HisK_dim/P_sf"/>
</dbReference>
<dbReference type="InterPro" id="IPR003594">
    <property type="entry name" value="HATPase_dom"/>
</dbReference>
<evidence type="ECO:0000256" key="8">
    <source>
        <dbReference type="ARBA" id="ARBA00022840"/>
    </source>
</evidence>
<evidence type="ECO:0000256" key="1">
    <source>
        <dbReference type="ARBA" id="ARBA00000085"/>
    </source>
</evidence>
<evidence type="ECO:0000256" key="3">
    <source>
        <dbReference type="ARBA" id="ARBA00012438"/>
    </source>
</evidence>
<dbReference type="EMBL" id="JAZHBM010000003">
    <property type="protein sequence ID" value="MEF3083434.1"/>
    <property type="molecule type" value="Genomic_DNA"/>
</dbReference>
<evidence type="ECO:0000313" key="11">
    <source>
        <dbReference type="Proteomes" id="UP001358324"/>
    </source>
</evidence>
<dbReference type="Gene3D" id="3.30.565.10">
    <property type="entry name" value="Histidine kinase-like ATPase, C-terminal domain"/>
    <property type="match status" value="1"/>
</dbReference>
<dbReference type="SUPFAM" id="SSF55781">
    <property type="entry name" value="GAF domain-like"/>
    <property type="match status" value="1"/>
</dbReference>
<dbReference type="InterPro" id="IPR003018">
    <property type="entry name" value="GAF"/>
</dbReference>
<keyword evidence="4" id="KW-0472">Membrane</keyword>
<name>A0ABU7WHI0_9GAMM</name>
<dbReference type="InterPro" id="IPR003661">
    <property type="entry name" value="HisK_dim/P_dom"/>
</dbReference>
<dbReference type="SUPFAM" id="SSF55874">
    <property type="entry name" value="ATPase domain of HSP90 chaperone/DNA topoisomerase II/histidine kinase"/>
    <property type="match status" value="1"/>
</dbReference>
<keyword evidence="11" id="KW-1185">Reference proteome</keyword>
<dbReference type="Gene3D" id="3.30.450.40">
    <property type="match status" value="1"/>
</dbReference>
<evidence type="ECO:0000256" key="7">
    <source>
        <dbReference type="ARBA" id="ARBA00022777"/>
    </source>
</evidence>
<comment type="catalytic activity">
    <reaction evidence="1">
        <text>ATP + protein L-histidine = ADP + protein N-phospho-L-histidine.</text>
        <dbReference type="EC" id="2.7.13.3"/>
    </reaction>
</comment>
<keyword evidence="6" id="KW-0547">Nucleotide-binding</keyword>
<dbReference type="Proteomes" id="UP001358324">
    <property type="component" value="Unassembled WGS sequence"/>
</dbReference>
<dbReference type="Pfam" id="PF02518">
    <property type="entry name" value="HATPase_c"/>
    <property type="match status" value="1"/>
</dbReference>
<dbReference type="Gene3D" id="1.10.287.130">
    <property type="match status" value="1"/>
</dbReference>
<accession>A0ABU7WHI0</accession>
<comment type="subcellular location">
    <subcellularLocation>
        <location evidence="2">Cell membrane</location>
        <topology evidence="2">Multi-pass membrane protein</topology>
    </subcellularLocation>
</comment>
<feature type="domain" description="Histidine kinase" evidence="9">
    <location>
        <begin position="182"/>
        <end position="394"/>
    </location>
</feature>
<dbReference type="PROSITE" id="PS50109">
    <property type="entry name" value="HIS_KIN"/>
    <property type="match status" value="1"/>
</dbReference>
<reference evidence="10 11" key="1">
    <citation type="submission" date="2024-01" db="EMBL/GenBank/DDBJ databases">
        <title>Novel species of the genus Luteimonas isolated from rivers.</title>
        <authorList>
            <person name="Lu H."/>
        </authorList>
    </citation>
    <scope>NUCLEOTIDE SEQUENCE [LARGE SCALE GENOMIC DNA]</scope>
    <source>
        <strain evidence="10 11">SMYT11W</strain>
    </source>
</reference>
<dbReference type="GO" id="GO:0016301">
    <property type="term" value="F:kinase activity"/>
    <property type="evidence" value="ECO:0007669"/>
    <property type="project" value="UniProtKB-KW"/>
</dbReference>
<protein>
    <recommendedName>
        <fullName evidence="3">histidine kinase</fullName>
        <ecNumber evidence="3">2.7.13.3</ecNumber>
    </recommendedName>
</protein>
<evidence type="ECO:0000313" key="10">
    <source>
        <dbReference type="EMBL" id="MEF3083434.1"/>
    </source>
</evidence>
<dbReference type="InterPro" id="IPR005467">
    <property type="entry name" value="His_kinase_dom"/>
</dbReference>
<dbReference type="PANTHER" id="PTHR44936:SF10">
    <property type="entry name" value="SENSOR PROTEIN RSTB"/>
    <property type="match status" value="1"/>
</dbReference>
<keyword evidence="7 10" id="KW-0418">Kinase</keyword>
<proteinExistence type="predicted"/>